<evidence type="ECO:0000313" key="2">
    <source>
        <dbReference type="Proteomes" id="UP000077355"/>
    </source>
</evidence>
<proteinExistence type="predicted"/>
<reference evidence="1 2" key="1">
    <citation type="submission" date="2016-03" db="EMBL/GenBank/DDBJ databases">
        <title>Draft genome sequence of Paenibacillus antarcticus CECT 5836.</title>
        <authorList>
            <person name="Shin S.-K."/>
            <person name="Yi H."/>
        </authorList>
    </citation>
    <scope>NUCLEOTIDE SEQUENCE [LARGE SCALE GENOMIC DNA]</scope>
    <source>
        <strain evidence="1 2">CECT 5836</strain>
    </source>
</reference>
<evidence type="ECO:0000313" key="1">
    <source>
        <dbReference type="EMBL" id="OAB43324.1"/>
    </source>
</evidence>
<organism evidence="1 2">
    <name type="scientific">Paenibacillus antarcticus</name>
    <dbReference type="NCBI Taxonomy" id="253703"/>
    <lineage>
        <taxon>Bacteria</taxon>
        <taxon>Bacillati</taxon>
        <taxon>Bacillota</taxon>
        <taxon>Bacilli</taxon>
        <taxon>Bacillales</taxon>
        <taxon>Paenibacillaceae</taxon>
        <taxon>Paenibacillus</taxon>
    </lineage>
</organism>
<gene>
    <name evidence="1" type="ORF">PBAT_18640</name>
</gene>
<comment type="caution">
    <text evidence="1">The sequence shown here is derived from an EMBL/GenBank/DDBJ whole genome shotgun (WGS) entry which is preliminary data.</text>
</comment>
<dbReference type="Proteomes" id="UP000077355">
    <property type="component" value="Unassembled WGS sequence"/>
</dbReference>
<protein>
    <submittedName>
        <fullName evidence="1">Uncharacterized protein</fullName>
    </submittedName>
</protein>
<dbReference type="AlphaFoldDB" id="A0A168LFK9"/>
<accession>A0A168LFK9</accession>
<sequence>MRYLLSYPLEQFKKLMTRLPGLSLVLLKRLASIILHTILLTSPKRKVSLLLTHAENSPVNIYEKAWMRKLKASSSFRPFIVRTKQVAT</sequence>
<keyword evidence="2" id="KW-1185">Reference proteome</keyword>
<dbReference type="EMBL" id="LVJI01000029">
    <property type="protein sequence ID" value="OAB43324.1"/>
    <property type="molecule type" value="Genomic_DNA"/>
</dbReference>
<name>A0A168LFK9_9BACL</name>